<keyword evidence="3" id="KW-0732">Signal</keyword>
<evidence type="ECO:0000256" key="2">
    <source>
        <dbReference type="ARBA" id="ARBA00022670"/>
    </source>
</evidence>
<dbReference type="GO" id="GO:0006508">
    <property type="term" value="P:proteolysis"/>
    <property type="evidence" value="ECO:0007669"/>
    <property type="project" value="UniProtKB-KW"/>
</dbReference>
<reference evidence="7" key="1">
    <citation type="submission" date="2020-04" db="EMBL/GenBank/DDBJ databases">
        <authorList>
            <person name="Alioto T."/>
            <person name="Alioto T."/>
            <person name="Gomez Garrido J."/>
        </authorList>
    </citation>
    <scope>NUCLEOTIDE SEQUENCE</scope>
    <source>
        <strain evidence="7">A484AB</strain>
    </source>
</reference>
<evidence type="ECO:0000256" key="1">
    <source>
        <dbReference type="ARBA" id="ARBA00008764"/>
    </source>
</evidence>
<keyword evidence="5 6" id="KW-0720">Serine protease</keyword>
<dbReference type="PANTHER" id="PTHR14389:SF3">
    <property type="entry name" value="PROTEIN FAM111A-LIKE"/>
    <property type="match status" value="1"/>
</dbReference>
<evidence type="ECO:0000313" key="8">
    <source>
        <dbReference type="Proteomes" id="UP001152795"/>
    </source>
</evidence>
<dbReference type="Pfam" id="PF13365">
    <property type="entry name" value="Trypsin_2"/>
    <property type="match status" value="1"/>
</dbReference>
<evidence type="ECO:0000256" key="5">
    <source>
        <dbReference type="ARBA" id="ARBA00022825"/>
    </source>
</evidence>
<dbReference type="InterPro" id="IPR008256">
    <property type="entry name" value="Peptidase_S1B"/>
</dbReference>
<comment type="similarity">
    <text evidence="1 6">Belongs to the peptidase S1B family.</text>
</comment>
<dbReference type="EMBL" id="CACRXK020001054">
    <property type="protein sequence ID" value="CAB3986669.1"/>
    <property type="molecule type" value="Genomic_DNA"/>
</dbReference>
<accession>A0A6S7GBP8</accession>
<organism evidence="7 8">
    <name type="scientific">Paramuricea clavata</name>
    <name type="common">Red gorgonian</name>
    <name type="synonym">Violescent sea-whip</name>
    <dbReference type="NCBI Taxonomy" id="317549"/>
    <lineage>
        <taxon>Eukaryota</taxon>
        <taxon>Metazoa</taxon>
        <taxon>Cnidaria</taxon>
        <taxon>Anthozoa</taxon>
        <taxon>Octocorallia</taxon>
        <taxon>Malacalcyonacea</taxon>
        <taxon>Plexauridae</taxon>
        <taxon>Paramuricea</taxon>
    </lineage>
</organism>
<comment type="caution">
    <text evidence="7">The sequence shown here is derived from an EMBL/GenBank/DDBJ whole genome shotgun (WGS) entry which is preliminary data.</text>
</comment>
<evidence type="ECO:0000256" key="4">
    <source>
        <dbReference type="ARBA" id="ARBA00022801"/>
    </source>
</evidence>
<protein>
    <recommendedName>
        <fullName evidence="6">Serine protease</fullName>
        <ecNumber evidence="6">3.4.21.-</ecNumber>
    </recommendedName>
</protein>
<evidence type="ECO:0000256" key="6">
    <source>
        <dbReference type="RuleBase" id="RU004296"/>
    </source>
</evidence>
<dbReference type="Gene3D" id="2.40.10.10">
    <property type="entry name" value="Trypsin-like serine proteases"/>
    <property type="match status" value="2"/>
</dbReference>
<evidence type="ECO:0000256" key="3">
    <source>
        <dbReference type="ARBA" id="ARBA00022729"/>
    </source>
</evidence>
<keyword evidence="8" id="KW-1185">Reference proteome</keyword>
<keyword evidence="4 6" id="KW-0378">Hydrolase</keyword>
<dbReference type="SUPFAM" id="SSF50494">
    <property type="entry name" value="Trypsin-like serine proteases"/>
    <property type="match status" value="1"/>
</dbReference>
<feature type="non-terminal residue" evidence="7">
    <location>
        <position position="1"/>
    </location>
</feature>
<dbReference type="EC" id="3.4.21.-" evidence="6"/>
<gene>
    <name evidence="7" type="ORF">PACLA_8A014183</name>
</gene>
<evidence type="ECO:0000313" key="7">
    <source>
        <dbReference type="EMBL" id="CAB3986669.1"/>
    </source>
</evidence>
<proteinExistence type="inferred from homology"/>
<dbReference type="GO" id="GO:0008236">
    <property type="term" value="F:serine-type peptidase activity"/>
    <property type="evidence" value="ECO:0007669"/>
    <property type="project" value="UniProtKB-KW"/>
</dbReference>
<dbReference type="InterPro" id="IPR009003">
    <property type="entry name" value="Peptidase_S1_PA"/>
</dbReference>
<name>A0A6S7GBP8_PARCT</name>
<dbReference type="PRINTS" id="PR00839">
    <property type="entry name" value="V8PROTEASE"/>
</dbReference>
<dbReference type="AlphaFoldDB" id="A0A6S7GBP8"/>
<dbReference type="Proteomes" id="UP001152795">
    <property type="component" value="Unassembled WGS sequence"/>
</dbReference>
<dbReference type="InterPro" id="IPR043504">
    <property type="entry name" value="Peptidase_S1_PA_chymotrypsin"/>
</dbReference>
<dbReference type="PANTHER" id="PTHR14389">
    <property type="entry name" value="SI:CH1073-475A24.1"/>
    <property type="match status" value="1"/>
</dbReference>
<dbReference type="OrthoDB" id="10025068at2759"/>
<keyword evidence="2 6" id="KW-0645">Protease</keyword>
<sequence length="480" mass="55306">KNHKSSPPLQNKLWDVKNYAKYFYHNKTHNPYAVQLPASLLTTQEIENIENNLTYKKMIKSQLECYQKNSTKGKMVSISRIIQFSDSAVAEEKTYSQEYFMIQESEPVSASWVDSIVVDACKPSRTKTLPNEDLVRYEKYIREFSASYVYTHPTSSKEPLSEKNRTSMTRNVKSAAYKTLLSPKNIKFVKNDGKFVNHDKRIFEFAEEDIHKNASTKKPAWLNKLLANCMDSVGQIVCGTVRGTCFIVSDKLVITNHHVYKMTFTEREEQKNPNLPITVRFDYLYSGQTEHIVTVEVDEEQDSQLESPQLDYKFLRLKENDDLKGRVQLGTIVRNRPLNEGRIIIVGYPGGDEMHEETCVVVRAHSWRDKLQERQEIHAGVHISKAEMVEKTNIYEKCLPYDTSLFTGASGSPVFDLDGYIVAMHTQGYVLEVDGGQWPLMEFGVQFHAICEDMKTRGINVKQFFPYYNLGNDEQNMDTN</sequence>